<dbReference type="AlphaFoldDB" id="A0A2S0KEQ4"/>
<dbReference type="KEGG" id="git:C6V83_07565"/>
<reference evidence="1 2" key="1">
    <citation type="submission" date="2018-03" db="EMBL/GenBank/DDBJ databases">
        <title>Characteristics and genome of n-alkane degrading marine bacteria Gordonia iterans isolated from crude oil contaminated in Tae-an, South Korea.</title>
        <authorList>
            <person name="Lee S.-S."/>
            <person name="Kim H."/>
        </authorList>
    </citation>
    <scope>NUCLEOTIDE SEQUENCE [LARGE SCALE GENOMIC DNA]</scope>
    <source>
        <strain evidence="1 2">Co17</strain>
    </source>
</reference>
<protein>
    <submittedName>
        <fullName evidence="1">Uncharacterized protein</fullName>
    </submittedName>
</protein>
<dbReference type="OrthoDB" id="3759563at2"/>
<proteinExistence type="predicted"/>
<evidence type="ECO:0000313" key="1">
    <source>
        <dbReference type="EMBL" id="AVM00153.1"/>
    </source>
</evidence>
<gene>
    <name evidence="1" type="ORF">C6V83_07565</name>
</gene>
<organism evidence="1 2">
    <name type="scientific">Gordonia iterans</name>
    <dbReference type="NCBI Taxonomy" id="1004901"/>
    <lineage>
        <taxon>Bacteria</taxon>
        <taxon>Bacillati</taxon>
        <taxon>Actinomycetota</taxon>
        <taxon>Actinomycetes</taxon>
        <taxon>Mycobacteriales</taxon>
        <taxon>Gordoniaceae</taxon>
        <taxon>Gordonia</taxon>
    </lineage>
</organism>
<name>A0A2S0KEQ4_9ACTN</name>
<dbReference type="Proteomes" id="UP000239814">
    <property type="component" value="Chromosome"/>
</dbReference>
<keyword evidence="2" id="KW-1185">Reference proteome</keyword>
<dbReference type="RefSeq" id="WP_105941884.1">
    <property type="nucleotide sequence ID" value="NZ_CP027433.1"/>
</dbReference>
<dbReference type="EMBL" id="CP027433">
    <property type="protein sequence ID" value="AVM00153.1"/>
    <property type="molecule type" value="Genomic_DNA"/>
</dbReference>
<evidence type="ECO:0000313" key="2">
    <source>
        <dbReference type="Proteomes" id="UP000239814"/>
    </source>
</evidence>
<accession>A0A2S0KEQ4</accession>
<sequence>MTEPTVAQQLLDAQVRWTVARLTGDELPRLVTALVDDVLAAAEKTTVGELIDAENVKALARLLAARVPPSAAATTFVESGAEILLDNPSGEYTLAELIDRDNAERLTDEFLALTPVVERVLDELTASPLTASLASRFVSRIVNDVVAGNRAMAEKIPGVGSLVSFGAGAAGKVIGKTGEQFGEIFEPAAAKGAEFMMGRLNKIIVATLNDPQTRTAALEVYDMYAERPAGRHDSVLTLDDAVRIGGLGQDIVISAAVSEPVLALIDAFVDAFFRTYSGHPASVLLEDVDLRRDDLVAHATTIAPKILAAAADSGELERAVRDQLAPFYASDEVAQILGG</sequence>